<dbReference type="PANTHER" id="PTHR36503:SF2">
    <property type="entry name" value="BLR2408 PROTEIN"/>
    <property type="match status" value="1"/>
</dbReference>
<feature type="domain" description="VOC" evidence="1">
    <location>
        <begin position="3"/>
        <end position="127"/>
    </location>
</feature>
<dbReference type="RefSeq" id="WP_110257049.1">
    <property type="nucleotide sequence ID" value="NZ_QJKB01000008.1"/>
</dbReference>
<evidence type="ECO:0000313" key="3">
    <source>
        <dbReference type="Proteomes" id="UP000247792"/>
    </source>
</evidence>
<accession>A0A318J211</accession>
<keyword evidence="3" id="KW-1185">Reference proteome</keyword>
<dbReference type="InterPro" id="IPR004360">
    <property type="entry name" value="Glyas_Fos-R_dOase_dom"/>
</dbReference>
<dbReference type="PROSITE" id="PS51819">
    <property type="entry name" value="VOC"/>
    <property type="match status" value="1"/>
</dbReference>
<evidence type="ECO:0000313" key="2">
    <source>
        <dbReference type="EMBL" id="PXX40317.1"/>
    </source>
</evidence>
<dbReference type="EMBL" id="QJKB01000008">
    <property type="protein sequence ID" value="PXX40317.1"/>
    <property type="molecule type" value="Genomic_DNA"/>
</dbReference>
<dbReference type="InterPro" id="IPR029068">
    <property type="entry name" value="Glyas_Bleomycin-R_OHBP_Dase"/>
</dbReference>
<organism evidence="2 3">
    <name type="scientific">Undibacterium pigrum</name>
    <dbReference type="NCBI Taxonomy" id="401470"/>
    <lineage>
        <taxon>Bacteria</taxon>
        <taxon>Pseudomonadati</taxon>
        <taxon>Pseudomonadota</taxon>
        <taxon>Betaproteobacteria</taxon>
        <taxon>Burkholderiales</taxon>
        <taxon>Oxalobacteraceae</taxon>
        <taxon>Undibacterium</taxon>
    </lineage>
</organism>
<sequence length="134" mass="15110">MHKQIFVNLSVKDLPRSKEFWSSLGYRFEAKFTNDQGACMVMGDNLFVMLLVEEFFAGFTNKPISDARERTEVLNCLSCDSREHVDSLVAKAKAAGATVPKEPIDHGFMYGHGFHDIDGHVWELVHMVAEGECQ</sequence>
<reference evidence="2 3" key="1">
    <citation type="submission" date="2018-05" db="EMBL/GenBank/DDBJ databases">
        <title>Genomic Encyclopedia of Type Strains, Phase IV (KMG-IV): sequencing the most valuable type-strain genomes for metagenomic binning, comparative biology and taxonomic classification.</title>
        <authorList>
            <person name="Goeker M."/>
        </authorList>
    </citation>
    <scope>NUCLEOTIDE SEQUENCE [LARGE SCALE GENOMIC DNA]</scope>
    <source>
        <strain evidence="2 3">DSM 19792</strain>
    </source>
</reference>
<comment type="caution">
    <text evidence="2">The sequence shown here is derived from an EMBL/GenBank/DDBJ whole genome shotgun (WGS) entry which is preliminary data.</text>
</comment>
<evidence type="ECO:0000259" key="1">
    <source>
        <dbReference type="PROSITE" id="PS51819"/>
    </source>
</evidence>
<name>A0A318J211_9BURK</name>
<dbReference type="SUPFAM" id="SSF54593">
    <property type="entry name" value="Glyoxalase/Bleomycin resistance protein/Dihydroxybiphenyl dioxygenase"/>
    <property type="match status" value="1"/>
</dbReference>
<protein>
    <recommendedName>
        <fullName evidence="1">VOC domain-containing protein</fullName>
    </recommendedName>
</protein>
<dbReference type="AlphaFoldDB" id="A0A318J211"/>
<dbReference type="Pfam" id="PF00903">
    <property type="entry name" value="Glyoxalase"/>
    <property type="match status" value="1"/>
</dbReference>
<gene>
    <name evidence="2" type="ORF">DFR42_108152</name>
</gene>
<dbReference type="PANTHER" id="PTHR36503">
    <property type="entry name" value="BLR2520 PROTEIN"/>
    <property type="match status" value="1"/>
</dbReference>
<dbReference type="Gene3D" id="3.10.180.10">
    <property type="entry name" value="2,3-Dihydroxybiphenyl 1,2-Dioxygenase, domain 1"/>
    <property type="match status" value="1"/>
</dbReference>
<proteinExistence type="predicted"/>
<dbReference type="InterPro" id="IPR037523">
    <property type="entry name" value="VOC_core"/>
</dbReference>
<dbReference type="OrthoDB" id="4265398at2"/>
<dbReference type="Proteomes" id="UP000247792">
    <property type="component" value="Unassembled WGS sequence"/>
</dbReference>